<dbReference type="Proteomes" id="UP000286402">
    <property type="component" value="Unassembled WGS sequence"/>
</dbReference>
<evidence type="ECO:0000256" key="1">
    <source>
        <dbReference type="SAM" id="Phobius"/>
    </source>
</evidence>
<reference evidence="2 3" key="1">
    <citation type="submission" date="2016-07" db="EMBL/GenBank/DDBJ databases">
        <title>Genome analysis of Sphingobacterium siyangense T12B17.</title>
        <authorList>
            <person name="Xu D."/>
            <person name="Su Y."/>
            <person name="Zheng S."/>
        </authorList>
    </citation>
    <scope>NUCLEOTIDE SEQUENCE [LARGE SCALE GENOMIC DNA]</scope>
    <source>
        <strain evidence="2 3">T12B17</strain>
    </source>
</reference>
<keyword evidence="1" id="KW-0472">Membrane</keyword>
<gene>
    <name evidence="2" type="ORF">BCY89_20640</name>
</gene>
<name>A0A420FB59_9SPHI</name>
<dbReference type="AlphaFoldDB" id="A0A420FB59"/>
<comment type="caution">
    <text evidence="2">The sequence shown here is derived from an EMBL/GenBank/DDBJ whole genome shotgun (WGS) entry which is preliminary data.</text>
</comment>
<protein>
    <submittedName>
        <fullName evidence="2">Uncharacterized protein</fullName>
    </submittedName>
</protein>
<feature type="transmembrane region" description="Helical" evidence="1">
    <location>
        <begin position="97"/>
        <end position="116"/>
    </location>
</feature>
<feature type="transmembrane region" description="Helical" evidence="1">
    <location>
        <begin position="307"/>
        <end position="327"/>
    </location>
</feature>
<feature type="transmembrane region" description="Helical" evidence="1">
    <location>
        <begin position="122"/>
        <end position="149"/>
    </location>
</feature>
<accession>A0A420FB59</accession>
<keyword evidence="3" id="KW-1185">Reference proteome</keyword>
<dbReference type="RefSeq" id="WP_120336735.1">
    <property type="nucleotide sequence ID" value="NZ_MCAQ01000030.1"/>
</dbReference>
<feature type="transmembrane region" description="Helical" evidence="1">
    <location>
        <begin position="55"/>
        <end position="76"/>
    </location>
</feature>
<keyword evidence="1" id="KW-1133">Transmembrane helix</keyword>
<evidence type="ECO:0000313" key="2">
    <source>
        <dbReference type="EMBL" id="RKF30208.1"/>
    </source>
</evidence>
<dbReference type="EMBL" id="MCAQ01000030">
    <property type="protein sequence ID" value="RKF30208.1"/>
    <property type="molecule type" value="Genomic_DNA"/>
</dbReference>
<keyword evidence="1" id="KW-0812">Transmembrane</keyword>
<proteinExistence type="predicted"/>
<feature type="transmembrane region" description="Helical" evidence="1">
    <location>
        <begin position="21"/>
        <end position="49"/>
    </location>
</feature>
<evidence type="ECO:0000313" key="3">
    <source>
        <dbReference type="Proteomes" id="UP000286402"/>
    </source>
</evidence>
<sequence>MESNQQVKYAKDTEMHVYYPDFIWVWIASFLFGGICWYIGAVTALSGWFDSRPLIVSYLFNVIIAALTLFYIRWGIKLLDKKKSWLLHMGDRLGTQFFFCVLLPTVALFGILKPVAAPKSEWIWLPLLVIFVCILLFNMLYITFFYWSIYRKRERYLIRLERTLQRQNNLAVNADAQIDAQSFDLYDTIDPASADETVKETDAVEEIDLTLLKSINPAEEEFVINNKYLTKKIMYTELGIFLFEKTNNTPIVKLYLKEDMEDSKGCEQRSLNEIVRDTQGFVQKIDRHHAIPLDMIKACYQMKGGRLRIILLVPFGAIDSFVVSSTISRRIKDWVMLQVPIEKENTINNNL</sequence>
<organism evidence="2 3">
    <name type="scientific">Sphingobacterium siyangense</name>
    <dbReference type="NCBI Taxonomy" id="459529"/>
    <lineage>
        <taxon>Bacteria</taxon>
        <taxon>Pseudomonadati</taxon>
        <taxon>Bacteroidota</taxon>
        <taxon>Sphingobacteriia</taxon>
        <taxon>Sphingobacteriales</taxon>
        <taxon>Sphingobacteriaceae</taxon>
        <taxon>Sphingobacterium</taxon>
    </lineage>
</organism>